<evidence type="ECO:0000313" key="2">
    <source>
        <dbReference type="Proteomes" id="UP001187415"/>
    </source>
</evidence>
<reference evidence="1" key="1">
    <citation type="submission" date="2023-07" db="EMBL/GenBank/DDBJ databases">
        <title>Chromosome-level Genome Assembly of Striped Snakehead (Channa striata).</title>
        <authorList>
            <person name="Liu H."/>
        </authorList>
    </citation>
    <scope>NUCLEOTIDE SEQUENCE</scope>
    <source>
        <strain evidence="1">Gz</strain>
        <tissue evidence="1">Muscle</tissue>
    </source>
</reference>
<sequence length="71" mass="7964">MPKPGRQSEETNLLALVLVKSCYRGLEFHRSELNIEVVLTFVLILPSSRVHLPPVLLVKEVCALFLPHASD</sequence>
<protein>
    <submittedName>
        <fullName evidence="1">Uncharacterized protein</fullName>
    </submittedName>
</protein>
<proteinExistence type="predicted"/>
<comment type="caution">
    <text evidence="1">The sequence shown here is derived from an EMBL/GenBank/DDBJ whole genome shotgun (WGS) entry which is preliminary data.</text>
</comment>
<accession>A0AA88SZW0</accession>
<gene>
    <name evidence="1" type="ORF">Q5P01_005844</name>
</gene>
<dbReference type="EMBL" id="JAUPFM010000003">
    <property type="protein sequence ID" value="KAK2857109.1"/>
    <property type="molecule type" value="Genomic_DNA"/>
</dbReference>
<dbReference type="AlphaFoldDB" id="A0AA88SZW0"/>
<name>A0AA88SZW0_CHASR</name>
<organism evidence="1 2">
    <name type="scientific">Channa striata</name>
    <name type="common">Snakehead murrel</name>
    <name type="synonym">Ophicephalus striatus</name>
    <dbReference type="NCBI Taxonomy" id="64152"/>
    <lineage>
        <taxon>Eukaryota</taxon>
        <taxon>Metazoa</taxon>
        <taxon>Chordata</taxon>
        <taxon>Craniata</taxon>
        <taxon>Vertebrata</taxon>
        <taxon>Euteleostomi</taxon>
        <taxon>Actinopterygii</taxon>
        <taxon>Neopterygii</taxon>
        <taxon>Teleostei</taxon>
        <taxon>Neoteleostei</taxon>
        <taxon>Acanthomorphata</taxon>
        <taxon>Anabantaria</taxon>
        <taxon>Anabantiformes</taxon>
        <taxon>Channoidei</taxon>
        <taxon>Channidae</taxon>
        <taxon>Channa</taxon>
    </lineage>
</organism>
<evidence type="ECO:0000313" key="1">
    <source>
        <dbReference type="EMBL" id="KAK2857109.1"/>
    </source>
</evidence>
<keyword evidence="2" id="KW-1185">Reference proteome</keyword>
<dbReference type="Proteomes" id="UP001187415">
    <property type="component" value="Unassembled WGS sequence"/>
</dbReference>